<evidence type="ECO:0000313" key="2">
    <source>
        <dbReference type="EMBL" id="EGY80091.1"/>
    </source>
</evidence>
<accession>G4D310</accession>
<dbReference type="eggNOG" id="ENOG502Z80D">
    <property type="taxonomic scope" value="Bacteria"/>
</dbReference>
<feature type="domain" description="CRISPR-associated protein CXXC-CXXC" evidence="1">
    <location>
        <begin position="226"/>
        <end position="288"/>
    </location>
</feature>
<dbReference type="Proteomes" id="UP000003422">
    <property type="component" value="Unassembled WGS sequence"/>
</dbReference>
<dbReference type="STRING" id="997350.HMPREF9129_0790"/>
<evidence type="ECO:0000259" key="1">
    <source>
        <dbReference type="Pfam" id="PF09706"/>
    </source>
</evidence>
<sequence>MEKRIELKTGDWLYNTGLLGLYNILKYKDEYVEVSKEGISFELEALEKFEEYYFKYLIDTYYLTLSINRIVSFENSILNWESEDFKNFNDKSLENLNIQIDNVKKYMISNSYKKAYSLIDSEFNPLVKEKELKKIKLSKKDTVESKMSEIKYQISLLKETIDYFKFKDTKKYIGAQNIIYNIIRNAWDNVSILNRQNKNPDMYDEIANYFVKPAIEYLDEYEEKKNKSRYLCMSCGSRISSLNNDICFIRELGFDTKKKNSHVYDFNNYVGICPMCKLVYTCIPAGFTYAYNRGLFVNYSSNFKNLIEINNNIKEDVFKEINKNTSIYYAIQKNMDEKSNEDMKYELSDVQIVRFFRNIDSDQVKYSFNILNRPI</sequence>
<feature type="non-terminal residue" evidence="2">
    <location>
        <position position="375"/>
    </location>
</feature>
<gene>
    <name evidence="2" type="primary">cst1</name>
    <name evidence="2" type="ORF">HMPREF9129_0790</name>
</gene>
<dbReference type="EMBL" id="AGBB01000068">
    <property type="protein sequence ID" value="EGY80091.1"/>
    <property type="molecule type" value="Genomic_DNA"/>
</dbReference>
<protein>
    <submittedName>
        <fullName evidence="2">CRISPR-associated Cst1 family protein</fullName>
    </submittedName>
</protein>
<comment type="caution">
    <text evidence="2">The sequence shown here is derived from an EMBL/GenBank/DDBJ whole genome shotgun (WGS) entry which is preliminary data.</text>
</comment>
<reference evidence="2 3" key="1">
    <citation type="submission" date="2011-06" db="EMBL/GenBank/DDBJ databases">
        <authorList>
            <person name="Muzny D."/>
            <person name="Qin X."/>
            <person name="Deng J."/>
            <person name="Jiang H."/>
            <person name="Liu Y."/>
            <person name="Qu J."/>
            <person name="Song X.-Z."/>
            <person name="Zhang L."/>
            <person name="Thornton R."/>
            <person name="Coyle M."/>
            <person name="Francisco L."/>
            <person name="Jackson L."/>
            <person name="Javaid M."/>
            <person name="Korchina V."/>
            <person name="Kovar C."/>
            <person name="Mata R."/>
            <person name="Mathew T."/>
            <person name="Ngo R."/>
            <person name="Nguyen L."/>
            <person name="Nguyen N."/>
            <person name="Okwuonu G."/>
            <person name="Ongeri F."/>
            <person name="Pham C."/>
            <person name="Simmons D."/>
            <person name="Wilczek-Boney K."/>
            <person name="Hale W."/>
            <person name="Jakkamsetti A."/>
            <person name="Pham P."/>
            <person name="Ruth R."/>
            <person name="San Lucas F."/>
            <person name="Warren J."/>
            <person name="Zhang J."/>
            <person name="Zhao Z."/>
            <person name="Zhou C."/>
            <person name="Zhu D."/>
            <person name="Lee S."/>
            <person name="Bess C."/>
            <person name="Blankenburg K."/>
            <person name="Forbes L."/>
            <person name="Fu Q."/>
            <person name="Gubbala S."/>
            <person name="Hirani K."/>
            <person name="Jayaseelan J.C."/>
            <person name="Lara F."/>
            <person name="Munidasa M."/>
            <person name="Palculict T."/>
            <person name="Patil S."/>
            <person name="Pu L.-L."/>
            <person name="Saada N."/>
            <person name="Tang L."/>
            <person name="Weissenberger G."/>
            <person name="Zhu Y."/>
            <person name="Hemphill L."/>
            <person name="Shang Y."/>
            <person name="Youmans B."/>
            <person name="Ayvaz T."/>
            <person name="Ross M."/>
            <person name="Santibanez J."/>
            <person name="Aqrawi P."/>
            <person name="Gross S."/>
            <person name="Joshi V."/>
            <person name="Fowler G."/>
            <person name="Nazareth L."/>
            <person name="Reid J."/>
            <person name="Worley K."/>
            <person name="Petrosino J."/>
            <person name="Highlander S."/>
            <person name="Gibbs R."/>
        </authorList>
    </citation>
    <scope>NUCLEOTIDE SEQUENCE [LARGE SCALE GENOMIC DNA]</scope>
    <source>
        <strain evidence="2 3">ATCC 29427</strain>
    </source>
</reference>
<dbReference type="Pfam" id="PF09706">
    <property type="entry name" value="Cas_CXXC_CXXC"/>
    <property type="match status" value="1"/>
</dbReference>
<dbReference type="RefSeq" id="WP_004820498.1">
    <property type="nucleotide sequence ID" value="NZ_JH165061.1"/>
</dbReference>
<organism evidence="2 3">
    <name type="scientific">Peptoniphilus indolicus ATCC 29427</name>
    <dbReference type="NCBI Taxonomy" id="997350"/>
    <lineage>
        <taxon>Bacteria</taxon>
        <taxon>Bacillati</taxon>
        <taxon>Bacillota</taxon>
        <taxon>Tissierellia</taxon>
        <taxon>Tissierellales</taxon>
        <taxon>Peptoniphilaceae</taxon>
        <taxon>Peptoniphilus</taxon>
    </lineage>
</organism>
<keyword evidence="3" id="KW-1185">Reference proteome</keyword>
<proteinExistence type="predicted"/>
<name>G4D310_9FIRM</name>
<dbReference type="AlphaFoldDB" id="G4D310"/>
<dbReference type="HOGENOM" id="CLU_035397_0_0_9"/>
<evidence type="ECO:0000313" key="3">
    <source>
        <dbReference type="Proteomes" id="UP000003422"/>
    </source>
</evidence>
<dbReference type="InterPro" id="IPR019121">
    <property type="entry name" value="CRISPR-assoc_CXXC-CXXC_dom"/>
</dbReference>